<feature type="signal peptide" evidence="8">
    <location>
        <begin position="1"/>
        <end position="24"/>
    </location>
</feature>
<proteinExistence type="predicted"/>
<dbReference type="Gene3D" id="1.20.1250.20">
    <property type="entry name" value="MFS general substrate transporter like domains"/>
    <property type="match status" value="1"/>
</dbReference>
<feature type="transmembrane region" description="Helical" evidence="7">
    <location>
        <begin position="367"/>
        <end position="386"/>
    </location>
</feature>
<evidence type="ECO:0000256" key="8">
    <source>
        <dbReference type="SAM" id="SignalP"/>
    </source>
</evidence>
<feature type="transmembrane region" description="Helical" evidence="7">
    <location>
        <begin position="106"/>
        <end position="128"/>
    </location>
</feature>
<dbReference type="EMBL" id="MXAL01000005">
    <property type="protein sequence ID" value="OWF33228.1"/>
    <property type="molecule type" value="Genomic_DNA"/>
</dbReference>
<feature type="domain" description="Major facilitator superfamily (MFS) profile" evidence="9">
    <location>
        <begin position="1"/>
        <end position="388"/>
    </location>
</feature>
<organism evidence="10 11">
    <name type="scientific">Companilactobacillus kimchii</name>
    <dbReference type="NCBI Taxonomy" id="2801452"/>
    <lineage>
        <taxon>Bacteria</taxon>
        <taxon>Bacillati</taxon>
        <taxon>Bacillota</taxon>
        <taxon>Bacilli</taxon>
        <taxon>Lactobacillales</taxon>
        <taxon>Lactobacillaceae</taxon>
        <taxon>Companilactobacillus</taxon>
    </lineage>
</organism>
<evidence type="ECO:0000256" key="3">
    <source>
        <dbReference type="ARBA" id="ARBA00022475"/>
    </source>
</evidence>
<protein>
    <submittedName>
        <fullName evidence="10">Putative transporter</fullName>
    </submittedName>
</protein>
<feature type="transmembrane region" description="Helical" evidence="7">
    <location>
        <begin position="327"/>
        <end position="347"/>
    </location>
</feature>
<dbReference type="InterPro" id="IPR011701">
    <property type="entry name" value="MFS"/>
</dbReference>
<dbReference type="InterPro" id="IPR036259">
    <property type="entry name" value="MFS_trans_sf"/>
</dbReference>
<evidence type="ECO:0000256" key="7">
    <source>
        <dbReference type="SAM" id="Phobius"/>
    </source>
</evidence>
<sequence length="397" mass="42748">MTKINTKSFLFKFALLSISMLLMAAPNIAAAIPLMSKTFTGQSTSAIETISTIPNLGIIAGIFISSVLVNFLGQKKTVMFGLIVALIFGITPVFSNNYYVVIISRLLLGVGIGLFNSLAISMISDFYGGDELSTMMGFQSSVSSLGSSILSFLVGYLIAFGWHATFIIYAIALPIMIIFGLVIPNVENKSVKHEKSVHQKVNLPVILISVMTFFIYAFFMVVTVKLADLLTYKNMGTGSQAATILGVFTLVSMAIGFAYGFVHKLLKQYTLVVGFSLMAIGFAILSRAASIANVTIGVVIVGLGFALVIPFIYTIINTIAPKGSENLASSVMLIFTNVGVFISPTLINYLSGLMGSQQPDMNMRVAAYGFGFLLLVAIFTLIYQKVVQGGKYFVRKG</sequence>
<evidence type="ECO:0000256" key="4">
    <source>
        <dbReference type="ARBA" id="ARBA00022692"/>
    </source>
</evidence>
<comment type="caution">
    <text evidence="10">The sequence shown here is derived from an EMBL/GenBank/DDBJ whole genome shotgun (WGS) entry which is preliminary data.</text>
</comment>
<feature type="transmembrane region" description="Helical" evidence="7">
    <location>
        <begin position="242"/>
        <end position="262"/>
    </location>
</feature>
<evidence type="ECO:0000313" key="11">
    <source>
        <dbReference type="Proteomes" id="UP000196649"/>
    </source>
</evidence>
<dbReference type="Pfam" id="PF07690">
    <property type="entry name" value="MFS_1"/>
    <property type="match status" value="1"/>
</dbReference>
<keyword evidence="6 7" id="KW-0472">Membrane</keyword>
<feature type="transmembrane region" description="Helical" evidence="7">
    <location>
        <begin position="269"/>
        <end position="288"/>
    </location>
</feature>
<dbReference type="AlphaFoldDB" id="A0A210P9R8"/>
<dbReference type="SUPFAM" id="SSF103473">
    <property type="entry name" value="MFS general substrate transporter"/>
    <property type="match status" value="1"/>
</dbReference>
<keyword evidence="4 7" id="KW-0812">Transmembrane</keyword>
<evidence type="ECO:0000259" key="9">
    <source>
        <dbReference type="PROSITE" id="PS50850"/>
    </source>
</evidence>
<gene>
    <name evidence="10" type="ORF">LKACC12383_01295</name>
</gene>
<reference evidence="10 11" key="1">
    <citation type="submission" date="2017-03" db="EMBL/GenBank/DDBJ databases">
        <title>Genome sequence of Lactobacillus kimchii KACC 12383.</title>
        <authorList>
            <person name="Chun J."/>
        </authorList>
    </citation>
    <scope>NUCLEOTIDE SEQUENCE [LARGE SCALE GENOMIC DNA]</scope>
    <source>
        <strain evidence="10 11">KACC 12383</strain>
    </source>
</reference>
<keyword evidence="2" id="KW-0813">Transport</keyword>
<dbReference type="GO" id="GO:0022857">
    <property type="term" value="F:transmembrane transporter activity"/>
    <property type="evidence" value="ECO:0007669"/>
    <property type="project" value="InterPro"/>
</dbReference>
<evidence type="ECO:0000256" key="5">
    <source>
        <dbReference type="ARBA" id="ARBA00022989"/>
    </source>
</evidence>
<dbReference type="PANTHER" id="PTHR23517">
    <property type="entry name" value="RESISTANCE PROTEIN MDTM, PUTATIVE-RELATED-RELATED"/>
    <property type="match status" value="1"/>
</dbReference>
<feature type="chain" id="PRO_5038704715" evidence="8">
    <location>
        <begin position="25"/>
        <end position="397"/>
    </location>
</feature>
<keyword evidence="3" id="KW-1003">Cell membrane</keyword>
<keyword evidence="8" id="KW-0732">Signal</keyword>
<evidence type="ECO:0000313" key="10">
    <source>
        <dbReference type="EMBL" id="OWF33228.1"/>
    </source>
</evidence>
<evidence type="ECO:0000256" key="6">
    <source>
        <dbReference type="ARBA" id="ARBA00023136"/>
    </source>
</evidence>
<dbReference type="PANTHER" id="PTHR23517:SF3">
    <property type="entry name" value="INTEGRAL MEMBRANE TRANSPORT PROTEIN"/>
    <property type="match status" value="1"/>
</dbReference>
<feature type="transmembrane region" description="Helical" evidence="7">
    <location>
        <begin position="140"/>
        <end position="160"/>
    </location>
</feature>
<dbReference type="InterPro" id="IPR020846">
    <property type="entry name" value="MFS_dom"/>
</dbReference>
<accession>A0A210P9R8</accession>
<evidence type="ECO:0000256" key="1">
    <source>
        <dbReference type="ARBA" id="ARBA00004651"/>
    </source>
</evidence>
<dbReference type="Proteomes" id="UP000196649">
    <property type="component" value="Unassembled WGS sequence"/>
</dbReference>
<dbReference type="PROSITE" id="PS50850">
    <property type="entry name" value="MFS"/>
    <property type="match status" value="1"/>
</dbReference>
<evidence type="ECO:0000256" key="2">
    <source>
        <dbReference type="ARBA" id="ARBA00022448"/>
    </source>
</evidence>
<feature type="transmembrane region" description="Helical" evidence="7">
    <location>
        <begin position="80"/>
        <end position="100"/>
    </location>
</feature>
<feature type="transmembrane region" description="Helical" evidence="7">
    <location>
        <begin position="294"/>
        <end position="315"/>
    </location>
</feature>
<dbReference type="InterPro" id="IPR050171">
    <property type="entry name" value="MFS_Transporters"/>
</dbReference>
<name>A0A210P9R8_9LACO</name>
<keyword evidence="5 7" id="KW-1133">Transmembrane helix</keyword>
<dbReference type="GO" id="GO:0005886">
    <property type="term" value="C:plasma membrane"/>
    <property type="evidence" value="ECO:0007669"/>
    <property type="project" value="UniProtKB-SubCell"/>
</dbReference>
<comment type="subcellular location">
    <subcellularLocation>
        <location evidence="1">Cell membrane</location>
        <topology evidence="1">Multi-pass membrane protein</topology>
    </subcellularLocation>
</comment>
<feature type="transmembrane region" description="Helical" evidence="7">
    <location>
        <begin position="55"/>
        <end position="73"/>
    </location>
</feature>
<dbReference type="RefSeq" id="WP_056968288.1">
    <property type="nucleotide sequence ID" value="NZ_LNUB01000002.1"/>
</dbReference>
<feature type="transmembrane region" description="Helical" evidence="7">
    <location>
        <begin position="166"/>
        <end position="183"/>
    </location>
</feature>
<feature type="transmembrane region" description="Helical" evidence="7">
    <location>
        <begin position="203"/>
        <end position="222"/>
    </location>
</feature>